<dbReference type="InterPro" id="IPR005158">
    <property type="entry name" value="BTAD"/>
</dbReference>
<proteinExistence type="inferred from homology"/>
<evidence type="ECO:0000256" key="1">
    <source>
        <dbReference type="ARBA" id="ARBA00005820"/>
    </source>
</evidence>
<comment type="caution">
    <text evidence="7">The sequence shown here is derived from an EMBL/GenBank/DDBJ whole genome shotgun (WGS) entry which is preliminary data.</text>
</comment>
<dbReference type="InterPro" id="IPR051677">
    <property type="entry name" value="AfsR-DnrI-RedD_regulator"/>
</dbReference>
<keyword evidence="8" id="KW-1185">Reference proteome</keyword>
<reference evidence="7 8" key="1">
    <citation type="submission" date="2024-01" db="EMBL/GenBank/DDBJ databases">
        <title>Genome insights into Plantactinospora sonchi sp. nov.</title>
        <authorList>
            <person name="Wang L."/>
        </authorList>
    </citation>
    <scope>NUCLEOTIDE SEQUENCE [LARGE SCALE GENOMIC DNA]</scope>
    <source>
        <strain evidence="7 8">NEAU-QY2</strain>
    </source>
</reference>
<dbReference type="Pfam" id="PF03704">
    <property type="entry name" value="BTAD"/>
    <property type="match status" value="1"/>
</dbReference>
<dbReference type="SMART" id="SM00862">
    <property type="entry name" value="Trans_reg_C"/>
    <property type="match status" value="1"/>
</dbReference>
<accession>A0ABU7RT17</accession>
<dbReference type="Gene3D" id="1.25.40.10">
    <property type="entry name" value="Tetratricopeptide repeat domain"/>
    <property type="match status" value="1"/>
</dbReference>
<dbReference type="SMART" id="SM01043">
    <property type="entry name" value="BTAD"/>
    <property type="match status" value="1"/>
</dbReference>
<dbReference type="InterPro" id="IPR036388">
    <property type="entry name" value="WH-like_DNA-bd_sf"/>
</dbReference>
<keyword evidence="3 5" id="KW-0238">DNA-binding</keyword>
<dbReference type="InterPro" id="IPR001867">
    <property type="entry name" value="OmpR/PhoB-type_DNA-bd"/>
</dbReference>
<comment type="similarity">
    <text evidence="1">Belongs to the AfsR/DnrI/RedD regulatory family.</text>
</comment>
<dbReference type="SUPFAM" id="SSF52540">
    <property type="entry name" value="P-loop containing nucleoside triphosphate hydrolases"/>
    <property type="match status" value="1"/>
</dbReference>
<keyword evidence="2" id="KW-0805">Transcription regulation</keyword>
<dbReference type="EMBL" id="JAZGQK010000012">
    <property type="protein sequence ID" value="MEE6259650.1"/>
    <property type="molecule type" value="Genomic_DNA"/>
</dbReference>
<dbReference type="Gene3D" id="1.10.8.430">
    <property type="entry name" value="Helical domain of apoptotic protease-activating factors"/>
    <property type="match status" value="1"/>
</dbReference>
<evidence type="ECO:0000259" key="6">
    <source>
        <dbReference type="PROSITE" id="PS51755"/>
    </source>
</evidence>
<dbReference type="Gene3D" id="3.40.50.300">
    <property type="entry name" value="P-loop containing nucleotide triphosphate hydrolases"/>
    <property type="match status" value="1"/>
</dbReference>
<dbReference type="PANTHER" id="PTHR35807:SF1">
    <property type="entry name" value="TRANSCRIPTIONAL REGULATOR REDD"/>
    <property type="match status" value="1"/>
</dbReference>
<evidence type="ECO:0000256" key="3">
    <source>
        <dbReference type="ARBA" id="ARBA00023125"/>
    </source>
</evidence>
<dbReference type="PRINTS" id="PR00364">
    <property type="entry name" value="DISEASERSIST"/>
</dbReference>
<dbReference type="SUPFAM" id="SSF46894">
    <property type="entry name" value="C-terminal effector domain of the bipartite response regulators"/>
    <property type="match status" value="1"/>
</dbReference>
<dbReference type="CDD" id="cd15831">
    <property type="entry name" value="BTAD"/>
    <property type="match status" value="1"/>
</dbReference>
<keyword evidence="4" id="KW-0804">Transcription</keyword>
<name>A0ABU7RT17_9ACTN</name>
<dbReference type="Gene3D" id="1.10.10.10">
    <property type="entry name" value="Winged helix-like DNA-binding domain superfamily/Winged helix DNA-binding domain"/>
    <property type="match status" value="1"/>
</dbReference>
<dbReference type="Proteomes" id="UP001332243">
    <property type="component" value="Unassembled WGS sequence"/>
</dbReference>
<protein>
    <submittedName>
        <fullName evidence="7">BTAD domain-containing putative transcriptional regulator</fullName>
    </submittedName>
</protein>
<evidence type="ECO:0000313" key="8">
    <source>
        <dbReference type="Proteomes" id="UP001332243"/>
    </source>
</evidence>
<sequence length="717" mass="78826">MRFAILGPVKVFGDDGGEASLDGSKQRTVLTALLLARGGLVSDDRLSSLLWGWHPPSTINAQIYTYISRLRKYLGPTIEIIRQRPGYCMRIGAARFDYDEFERLSGQGQADLKGGRFEAAADHFRQALELWRGPALADVTEYLADAELPHLEEARMLTLEGRIEAELALGRHRPLVTELSTLVTEHPMRERLRAQLMTTLYRCDRQAEALAVYQEGRRILADELGVDPGATLNAVYHAILTGDLDQGRATANSRDPVSAVWADTGPAMLPPRTVDFTGRVAEVSQLTAALRPPAAGAANLPAPILITGAAGVGKTALGVHVAHLGRREFPDGELYVDLDGMGPHPKNPFEVLGWFLRALGVHELAIPSSLDERIQLYRSQLARQRTLVMLDDAASEVQVRPLLPSGPGCRVIVTSRTRLSALPGAQVTRLEPMAADEALGLLRAIVGQDRVAAEPRPAQRIVELCAGLPLAVRIAGVRIAAKPTWSFDRFAVRLADRSRRLDELRCGELDVRTSLHLSYERLDESSRRMFRQMALLDTPDFPAWAAAAVLGRPERGVEEILENLVDAQLLEVGLIYQGRPRYRFQPLVAVFAREQALREDNREQRRVAVDRGLDAWLGRALKARKLLSVPALVRPRIGWSGSDAESVAAETARNWFEGERDVLVGLLHQASATGRHQVAWDIADVLRSFFDVTGLAEGAIDPPTPSWSEPGRPARAG</sequence>
<dbReference type="InterPro" id="IPR027417">
    <property type="entry name" value="P-loop_NTPase"/>
</dbReference>
<dbReference type="InterPro" id="IPR016032">
    <property type="entry name" value="Sig_transdc_resp-reg_C-effctor"/>
</dbReference>
<gene>
    <name evidence="7" type="ORF">V1633_14275</name>
</gene>
<evidence type="ECO:0000256" key="5">
    <source>
        <dbReference type="PROSITE-ProRule" id="PRU01091"/>
    </source>
</evidence>
<dbReference type="RefSeq" id="WP_331214776.1">
    <property type="nucleotide sequence ID" value="NZ_JAZGQK010000012.1"/>
</dbReference>
<dbReference type="PANTHER" id="PTHR35807">
    <property type="entry name" value="TRANSCRIPTIONAL REGULATOR REDD-RELATED"/>
    <property type="match status" value="1"/>
</dbReference>
<feature type="domain" description="OmpR/PhoB-type" evidence="6">
    <location>
        <begin position="1"/>
        <end position="91"/>
    </location>
</feature>
<dbReference type="SUPFAM" id="SSF48452">
    <property type="entry name" value="TPR-like"/>
    <property type="match status" value="1"/>
</dbReference>
<feature type="DNA-binding region" description="OmpR/PhoB-type" evidence="5">
    <location>
        <begin position="1"/>
        <end position="91"/>
    </location>
</feature>
<organism evidence="7 8">
    <name type="scientific">Plantactinospora sonchi</name>
    <dbReference type="NCBI Taxonomy" id="1544735"/>
    <lineage>
        <taxon>Bacteria</taxon>
        <taxon>Bacillati</taxon>
        <taxon>Actinomycetota</taxon>
        <taxon>Actinomycetes</taxon>
        <taxon>Micromonosporales</taxon>
        <taxon>Micromonosporaceae</taxon>
        <taxon>Plantactinospora</taxon>
    </lineage>
</organism>
<evidence type="ECO:0000256" key="4">
    <source>
        <dbReference type="ARBA" id="ARBA00023163"/>
    </source>
</evidence>
<dbReference type="InterPro" id="IPR011990">
    <property type="entry name" value="TPR-like_helical_dom_sf"/>
</dbReference>
<evidence type="ECO:0000256" key="2">
    <source>
        <dbReference type="ARBA" id="ARBA00023015"/>
    </source>
</evidence>
<dbReference type="PROSITE" id="PS51755">
    <property type="entry name" value="OMPR_PHOB"/>
    <property type="match status" value="1"/>
</dbReference>
<dbReference type="InterPro" id="IPR042197">
    <property type="entry name" value="Apaf_helical"/>
</dbReference>
<evidence type="ECO:0000313" key="7">
    <source>
        <dbReference type="EMBL" id="MEE6259650.1"/>
    </source>
</evidence>